<evidence type="ECO:0000313" key="2">
    <source>
        <dbReference type="Proteomes" id="UP000272474"/>
    </source>
</evidence>
<organism evidence="1 2">
    <name type="scientific">Streptomyces hoynatensis</name>
    <dbReference type="NCBI Taxonomy" id="1141874"/>
    <lineage>
        <taxon>Bacteria</taxon>
        <taxon>Bacillati</taxon>
        <taxon>Actinomycetota</taxon>
        <taxon>Actinomycetes</taxon>
        <taxon>Kitasatosporales</taxon>
        <taxon>Streptomycetaceae</taxon>
        <taxon>Streptomyces</taxon>
    </lineage>
</organism>
<accession>A0A3A9YXU2</accession>
<name>A0A3A9YXU2_9ACTN</name>
<keyword evidence="2" id="KW-1185">Reference proteome</keyword>
<dbReference type="RefSeq" id="WP_120680538.1">
    <property type="nucleotide sequence ID" value="NZ_RBAL01000009.1"/>
</dbReference>
<dbReference type="Proteomes" id="UP000272474">
    <property type="component" value="Unassembled WGS sequence"/>
</dbReference>
<comment type="caution">
    <text evidence="1">The sequence shown here is derived from an EMBL/GenBank/DDBJ whole genome shotgun (WGS) entry which is preliminary data.</text>
</comment>
<evidence type="ECO:0000313" key="1">
    <source>
        <dbReference type="EMBL" id="RKN40765.1"/>
    </source>
</evidence>
<dbReference type="AlphaFoldDB" id="A0A3A9YXU2"/>
<protein>
    <submittedName>
        <fullName evidence="1">Uncharacterized protein</fullName>
    </submittedName>
</protein>
<dbReference type="EMBL" id="RBAL01000009">
    <property type="protein sequence ID" value="RKN40765.1"/>
    <property type="molecule type" value="Genomic_DNA"/>
</dbReference>
<reference evidence="1 2" key="1">
    <citation type="journal article" date="2014" name="Int. J. Syst. Evol. Microbiol.">
        <title>Streptomyces hoynatensis sp. nov., isolated from deep marine sediment.</title>
        <authorList>
            <person name="Veyisoglu A."/>
            <person name="Sahin N."/>
        </authorList>
    </citation>
    <scope>NUCLEOTIDE SEQUENCE [LARGE SCALE GENOMIC DNA]</scope>
    <source>
        <strain evidence="1 2">KCTC 29097</strain>
    </source>
</reference>
<gene>
    <name evidence="1" type="ORF">D7294_16875</name>
</gene>
<dbReference type="OrthoDB" id="4315812at2"/>
<proteinExistence type="predicted"/>
<sequence length="129" mass="13524">MPRLTPTTGQLQFPTVIHGTVNPAAGEAAKQVGTARAEAATDVSWAEACDAAIETMAARGFPFQAADLIAEGLVDEPEHPNQWGARFGAAARHGIIRDAGAVPSKRATVHKSLCKQWIGVRAARGEVAE</sequence>